<dbReference type="PROSITE" id="PS00129">
    <property type="entry name" value="GLYCOSYL_HYDROL_F31_1"/>
    <property type="match status" value="1"/>
</dbReference>
<dbReference type="SUPFAM" id="SSF51445">
    <property type="entry name" value="(Trans)glycosidases"/>
    <property type="match status" value="1"/>
</dbReference>
<dbReference type="Gene3D" id="2.60.40.1180">
    <property type="entry name" value="Golgi alpha-mannosidase II"/>
    <property type="match status" value="1"/>
</dbReference>
<feature type="domain" description="Glycoside hydrolase family 31 TIM barrel" evidence="5">
    <location>
        <begin position="251"/>
        <end position="573"/>
    </location>
</feature>
<evidence type="ECO:0000256" key="3">
    <source>
        <dbReference type="ARBA" id="ARBA00023295"/>
    </source>
</evidence>
<dbReference type="PANTHER" id="PTHR22762:SF166">
    <property type="entry name" value="ALPHA-GLUCOSIDASE"/>
    <property type="match status" value="1"/>
</dbReference>
<dbReference type="Pfam" id="PF13802">
    <property type="entry name" value="Gal_mutarotas_2"/>
    <property type="match status" value="1"/>
</dbReference>
<name>A0A2M7G8J0_9BACT</name>
<dbReference type="CDD" id="cd06604">
    <property type="entry name" value="GH31_glucosidase_II_MalA"/>
    <property type="match status" value="1"/>
</dbReference>
<dbReference type="PANTHER" id="PTHR22762">
    <property type="entry name" value="ALPHA-GLUCOSIDASE"/>
    <property type="match status" value="1"/>
</dbReference>
<dbReference type="Gene3D" id="3.20.20.80">
    <property type="entry name" value="Glycosidases"/>
    <property type="match status" value="2"/>
</dbReference>
<evidence type="ECO:0000259" key="6">
    <source>
        <dbReference type="Pfam" id="PF13802"/>
    </source>
</evidence>
<dbReference type="GO" id="GO:0005975">
    <property type="term" value="P:carbohydrate metabolic process"/>
    <property type="evidence" value="ECO:0007669"/>
    <property type="project" value="InterPro"/>
</dbReference>
<proteinExistence type="inferred from homology"/>
<organism evidence="8 9">
    <name type="scientific">bacterium (Candidatus Blackallbacteria) CG17_big_fil_post_rev_8_21_14_2_50_48_46</name>
    <dbReference type="NCBI Taxonomy" id="2014261"/>
    <lineage>
        <taxon>Bacteria</taxon>
        <taxon>Candidatus Blackallbacteria</taxon>
    </lineage>
</organism>
<dbReference type="InterPro" id="IPR013780">
    <property type="entry name" value="Glyco_hydro_b"/>
</dbReference>
<dbReference type="SUPFAM" id="SSF51011">
    <property type="entry name" value="Glycosyl hydrolase domain"/>
    <property type="match status" value="1"/>
</dbReference>
<comment type="similarity">
    <text evidence="1 4">Belongs to the glycosyl hydrolase 31 family.</text>
</comment>
<protein>
    <submittedName>
        <fullName evidence="8">Alpha-glucosidase</fullName>
    </submittedName>
</protein>
<keyword evidence="3 4" id="KW-0326">Glycosidase</keyword>
<dbReference type="InterPro" id="IPR017853">
    <property type="entry name" value="GH"/>
</dbReference>
<evidence type="ECO:0000256" key="2">
    <source>
        <dbReference type="ARBA" id="ARBA00022801"/>
    </source>
</evidence>
<dbReference type="Proteomes" id="UP000231019">
    <property type="component" value="Unassembled WGS sequence"/>
</dbReference>
<dbReference type="EMBL" id="PFFQ01000012">
    <property type="protein sequence ID" value="PIW18426.1"/>
    <property type="molecule type" value="Genomic_DNA"/>
</dbReference>
<accession>A0A2M7G8J0</accession>
<reference evidence="8 9" key="1">
    <citation type="submission" date="2017-09" db="EMBL/GenBank/DDBJ databases">
        <title>Depth-based differentiation of microbial function through sediment-hosted aquifers and enrichment of novel symbionts in the deep terrestrial subsurface.</title>
        <authorList>
            <person name="Probst A.J."/>
            <person name="Ladd B."/>
            <person name="Jarett J.K."/>
            <person name="Geller-Mcgrath D.E."/>
            <person name="Sieber C.M."/>
            <person name="Emerson J.B."/>
            <person name="Anantharaman K."/>
            <person name="Thomas B.C."/>
            <person name="Malmstrom R."/>
            <person name="Stieglmeier M."/>
            <person name="Klingl A."/>
            <person name="Woyke T."/>
            <person name="Ryan C.M."/>
            <person name="Banfield J.F."/>
        </authorList>
    </citation>
    <scope>NUCLEOTIDE SEQUENCE [LARGE SCALE GENOMIC DNA]</scope>
    <source>
        <strain evidence="8">CG17_big_fil_post_rev_8_21_14_2_50_48_46</strain>
    </source>
</reference>
<dbReference type="InterPro" id="IPR030458">
    <property type="entry name" value="Glyco_hydro_31_AS"/>
</dbReference>
<dbReference type="Pfam" id="PF21365">
    <property type="entry name" value="Glyco_hydro_31_3rd"/>
    <property type="match status" value="1"/>
</dbReference>
<gene>
    <name evidence="8" type="ORF">COW36_03810</name>
</gene>
<comment type="caution">
    <text evidence="8">The sequence shown here is derived from an EMBL/GenBank/DDBJ whole genome shotgun (WGS) entry which is preliminary data.</text>
</comment>
<evidence type="ECO:0000313" key="9">
    <source>
        <dbReference type="Proteomes" id="UP000231019"/>
    </source>
</evidence>
<dbReference type="GO" id="GO:0004553">
    <property type="term" value="F:hydrolase activity, hydrolyzing O-glycosyl compounds"/>
    <property type="evidence" value="ECO:0007669"/>
    <property type="project" value="InterPro"/>
</dbReference>
<dbReference type="Gene3D" id="2.60.40.1760">
    <property type="entry name" value="glycosyl hydrolase (family 31)"/>
    <property type="match status" value="1"/>
</dbReference>
<dbReference type="InterPro" id="IPR000322">
    <property type="entry name" value="Glyco_hydro_31_TIM"/>
</dbReference>
<dbReference type="AlphaFoldDB" id="A0A2M7G8J0"/>
<evidence type="ECO:0000259" key="7">
    <source>
        <dbReference type="Pfam" id="PF21365"/>
    </source>
</evidence>
<feature type="domain" description="Glycoside hydrolase family 31 N-terminal" evidence="6">
    <location>
        <begin position="27"/>
        <end position="208"/>
    </location>
</feature>
<dbReference type="CDD" id="cd14752">
    <property type="entry name" value="GH31_N"/>
    <property type="match status" value="1"/>
</dbReference>
<evidence type="ECO:0000259" key="5">
    <source>
        <dbReference type="Pfam" id="PF01055"/>
    </source>
</evidence>
<dbReference type="SUPFAM" id="SSF74650">
    <property type="entry name" value="Galactose mutarotase-like"/>
    <property type="match status" value="1"/>
</dbReference>
<feature type="domain" description="Glycosyl hydrolase family 31 C-terminal" evidence="7">
    <location>
        <begin position="581"/>
        <end position="666"/>
    </location>
</feature>
<dbReference type="GO" id="GO:0030246">
    <property type="term" value="F:carbohydrate binding"/>
    <property type="evidence" value="ECO:0007669"/>
    <property type="project" value="InterPro"/>
</dbReference>
<dbReference type="InterPro" id="IPR048395">
    <property type="entry name" value="Glyco_hydro_31_C"/>
</dbReference>
<dbReference type="Pfam" id="PF01055">
    <property type="entry name" value="Glyco_hydro_31_2nd"/>
    <property type="match status" value="1"/>
</dbReference>
<keyword evidence="2 4" id="KW-0378">Hydrolase</keyword>
<evidence type="ECO:0000256" key="1">
    <source>
        <dbReference type="ARBA" id="ARBA00007806"/>
    </source>
</evidence>
<dbReference type="InterPro" id="IPR011013">
    <property type="entry name" value="Gal_mutarotase_sf_dom"/>
</dbReference>
<evidence type="ECO:0000313" key="8">
    <source>
        <dbReference type="EMBL" id="PIW18426.1"/>
    </source>
</evidence>
<dbReference type="InterPro" id="IPR025887">
    <property type="entry name" value="Glyco_hydro_31_N_dom"/>
</dbReference>
<evidence type="ECO:0000256" key="4">
    <source>
        <dbReference type="RuleBase" id="RU361185"/>
    </source>
</evidence>
<sequence>MSQIQFRELRGGEKGLELHGSRYQARLEAHPLGIWRVLVWHRPEDQHKPSWIVSPFESQKIEFQLSEQGAQIDSETIGTMDLKRSPFGWSWSFLRALGVSSDSPFLRQDDLPPAGMRHPALDLSDGLPRGSGLTLHFDLQEADAFYGLGERTGFLNKRGRLWKNWTTDEFFHTPQADPLYQSHPFVIVRRGKEYLGVFLDESWYSSFDLGYTDQDTWSIYTAGPTLDLYLIPGPTPEAILERYSALTGRAPLPPLWALGVHQCRWSYPDQESVLAVAEAYQRHNLPLDALWLDIDHMQGYRVFSFSSQRFPEPLQMTRQLEKMGYKTVVIVDPGVKQENNYVVYEAGRKIQAYIRNEQDQELVGEVWPKPVVWPDFSRSDVRSWWGKNQEFYLQEGIAGLWIDMNEPSAFNWKGKTLPLNARQGKSTHAEMHNLYGYQMAQATAEGLLALQPEKRPFVLTRSGGPGIQKFAFVWTGDNSSYWEHLENSLPMLMNLGLSGVPFVGADIGGFSGDSDGELLTRWTWLGALYPFMRNHAGKGSRRQEPWQFGEPWLSHIRKALQFRYQIMPYLYSQAKLSSVSGQPILRPLLFDYPEDSETWALHDQCLLGSDLLAAPALRPEQTKRAVYLPAGHWQDFWTTKRYSGGEWILVDTPLDRLPLFQKSGTALPLLPPGQKSAHAHWDELYWSVAPEDTFAGRVWQDAGEGFEPGYWRELSGSWDGDCLQIIQTPAVSCKVVFPILSQPLRANLSFEYDAGQLILQLSDRAEVNW</sequence>